<keyword evidence="5" id="KW-0997">Cell inner membrane</keyword>
<evidence type="ECO:0000256" key="9">
    <source>
        <dbReference type="PIRSR" id="PIRSR639901-1"/>
    </source>
</evidence>
<comment type="catalytic activity">
    <reaction evidence="8 11">
        <text>lipid IVA (E. coli) + CMP-3-deoxy-beta-D-manno-octulosonate = alpha-Kdo-(2-&gt;6)-lipid IVA (E. coli) + CMP + H(+)</text>
        <dbReference type="Rhea" id="RHEA:28066"/>
        <dbReference type="ChEBI" id="CHEBI:15378"/>
        <dbReference type="ChEBI" id="CHEBI:58603"/>
        <dbReference type="ChEBI" id="CHEBI:60364"/>
        <dbReference type="ChEBI" id="CHEBI:60377"/>
        <dbReference type="ChEBI" id="CHEBI:85987"/>
        <dbReference type="EC" id="2.4.99.12"/>
    </reaction>
</comment>
<evidence type="ECO:0000256" key="1">
    <source>
        <dbReference type="ARBA" id="ARBA00004196"/>
    </source>
</evidence>
<evidence type="ECO:0000256" key="2">
    <source>
        <dbReference type="ARBA" id="ARBA00004713"/>
    </source>
</evidence>
<dbReference type="Proteomes" id="UP001304300">
    <property type="component" value="Chromosome"/>
</dbReference>
<evidence type="ECO:0000313" key="15">
    <source>
        <dbReference type="Proteomes" id="UP001304300"/>
    </source>
</evidence>
<dbReference type="InterPro" id="IPR001296">
    <property type="entry name" value="Glyco_trans_1"/>
</dbReference>
<evidence type="ECO:0000256" key="3">
    <source>
        <dbReference type="ARBA" id="ARBA00012621"/>
    </source>
</evidence>
<evidence type="ECO:0000259" key="13">
    <source>
        <dbReference type="Pfam" id="PF04413"/>
    </source>
</evidence>
<evidence type="ECO:0000256" key="11">
    <source>
        <dbReference type="RuleBase" id="RU365103"/>
    </source>
</evidence>
<dbReference type="Gene3D" id="3.40.50.11720">
    <property type="entry name" value="3-Deoxy-D-manno-octulosonic-acid transferase, N-terminal domain"/>
    <property type="match status" value="1"/>
</dbReference>
<keyword evidence="11" id="KW-1003">Cell membrane</keyword>
<dbReference type="SUPFAM" id="SSF53756">
    <property type="entry name" value="UDP-Glycosyltransferase/glycogen phosphorylase"/>
    <property type="match status" value="1"/>
</dbReference>
<dbReference type="Pfam" id="PF00534">
    <property type="entry name" value="Glycos_transf_1"/>
    <property type="match status" value="1"/>
</dbReference>
<dbReference type="KEGG" id="puo:RZN69_03305"/>
<evidence type="ECO:0000256" key="4">
    <source>
        <dbReference type="ARBA" id="ARBA00019077"/>
    </source>
</evidence>
<evidence type="ECO:0000256" key="10">
    <source>
        <dbReference type="PIRSR" id="PIRSR639901-2"/>
    </source>
</evidence>
<keyword evidence="5" id="KW-0472">Membrane</keyword>
<proteinExistence type="inferred from homology"/>
<evidence type="ECO:0000256" key="5">
    <source>
        <dbReference type="ARBA" id="ARBA00022519"/>
    </source>
</evidence>
<keyword evidence="14" id="KW-0328">Glycosyltransferase</keyword>
<keyword evidence="11" id="KW-0448">Lipopolysaccharide biosynthesis</keyword>
<comment type="similarity">
    <text evidence="11">Belongs to the glycosyltransferase group 1 family.</text>
</comment>
<dbReference type="GO" id="GO:0009245">
    <property type="term" value="P:lipid A biosynthetic process"/>
    <property type="evidence" value="ECO:0007669"/>
    <property type="project" value="TreeGrafter"/>
</dbReference>
<feature type="site" description="Transition state stabilizer" evidence="10">
    <location>
        <position position="133"/>
    </location>
</feature>
<dbReference type="GO" id="GO:0043842">
    <property type="term" value="F:Kdo transferase activity"/>
    <property type="evidence" value="ECO:0007669"/>
    <property type="project" value="UniProtKB-EC"/>
</dbReference>
<protein>
    <recommendedName>
        <fullName evidence="4 11">3-deoxy-D-manno-octulosonic acid transferase</fullName>
        <shortName evidence="11">Kdo transferase</shortName>
        <ecNumber evidence="3 11">2.4.99.12</ecNumber>
    </recommendedName>
    <alternativeName>
        <fullName evidence="7 11">Lipid IV(A) 3-deoxy-D-manno-octulosonic acid transferase</fullName>
    </alternativeName>
</protein>
<comment type="pathway">
    <text evidence="2 11">Bacterial outer membrane biogenesis; LPS core biosynthesis.</text>
</comment>
<evidence type="ECO:0000256" key="8">
    <source>
        <dbReference type="ARBA" id="ARBA00049183"/>
    </source>
</evidence>
<dbReference type="PANTHER" id="PTHR42755">
    <property type="entry name" value="3-DEOXY-MANNO-OCTULOSONATE CYTIDYLYLTRANSFERASE"/>
    <property type="match status" value="1"/>
</dbReference>
<reference evidence="14 15" key="1">
    <citation type="submission" date="2023-10" db="EMBL/GenBank/DDBJ databases">
        <title>Rubellicoccus peritrichatus gen. nov., sp. nov., isolated from an algae of coral reef tank.</title>
        <authorList>
            <person name="Luo J."/>
        </authorList>
    </citation>
    <scope>NUCLEOTIDE SEQUENCE [LARGE SCALE GENOMIC DNA]</scope>
    <source>
        <strain evidence="14 15">CR14</strain>
    </source>
</reference>
<dbReference type="EMBL" id="CP136920">
    <property type="protein sequence ID" value="WOO42101.1"/>
    <property type="molecule type" value="Genomic_DNA"/>
</dbReference>
<organism evidence="14 15">
    <name type="scientific">Rubellicoccus peritrichatus</name>
    <dbReference type="NCBI Taxonomy" id="3080537"/>
    <lineage>
        <taxon>Bacteria</taxon>
        <taxon>Pseudomonadati</taxon>
        <taxon>Verrucomicrobiota</taxon>
        <taxon>Opitutia</taxon>
        <taxon>Puniceicoccales</taxon>
        <taxon>Cerasicoccaceae</taxon>
        <taxon>Rubellicoccus</taxon>
    </lineage>
</organism>
<dbReference type="GO" id="GO:0005886">
    <property type="term" value="C:plasma membrane"/>
    <property type="evidence" value="ECO:0007669"/>
    <property type="project" value="UniProtKB-SubCell"/>
</dbReference>
<dbReference type="PANTHER" id="PTHR42755:SF1">
    <property type="entry name" value="3-DEOXY-D-MANNO-OCTULOSONIC ACID TRANSFERASE, MITOCHONDRIAL-RELATED"/>
    <property type="match status" value="1"/>
</dbReference>
<evidence type="ECO:0000259" key="12">
    <source>
        <dbReference type="Pfam" id="PF00534"/>
    </source>
</evidence>
<dbReference type="AlphaFoldDB" id="A0AAQ3LAY3"/>
<dbReference type="RefSeq" id="WP_317834585.1">
    <property type="nucleotide sequence ID" value="NZ_CP136920.1"/>
</dbReference>
<comment type="subcellular location">
    <subcellularLocation>
        <location evidence="1">Cell envelope</location>
    </subcellularLocation>
    <subcellularLocation>
        <location evidence="11">Cell membrane</location>
    </subcellularLocation>
</comment>
<dbReference type="Pfam" id="PF04413">
    <property type="entry name" value="Glycos_transf_N"/>
    <property type="match status" value="1"/>
</dbReference>
<sequence>MIWFYRLLFLPVLLLSLPYYGWRMIKRGGYRHDFHHRFGLIDRPPPKRKGVTRIWIQAVSVGELKAIGPILEMLDHLGDIEIVLTTTTSTGYELARKAYASSLLKIGIFPIDFLPFSRSAWRRLDPDLAILMESEMWPEHLKQAAKRKVPVVLINGRLSDRSYRRYKKLPTVTRKLLRQVTRIMTATDQDRQRFEDLGALPENIICTGNLKFDVTIDPLLNPSERDGLIEEMNLASNIKETRSPLRPPLIILGSSTWPGEEAMLLSFLEEALHAGINCRLLLVPRHAERRGEIKSLLEKQDRHWHLRSTNSKPTKAVRIYVGDTTGELAYLSQIADIAFVGKSLPPNEGGQTPIEAAALSIPIVYGPNMGNFRQICTSLENSGAALRAENESDAKRLLLSLLQNRKKREKMASAAREWHKKNRGATVRTVTELQHFLH</sequence>
<dbReference type="InterPro" id="IPR039901">
    <property type="entry name" value="Kdotransferase"/>
</dbReference>
<evidence type="ECO:0000313" key="14">
    <source>
        <dbReference type="EMBL" id="WOO42101.1"/>
    </source>
</evidence>
<feature type="active site" description="Proton acceptor" evidence="9">
    <location>
        <position position="63"/>
    </location>
</feature>
<comment type="function">
    <text evidence="11">Involved in lipopolysaccharide (LPS) biosynthesis. Catalyzes the transfer of 3-deoxy-D-manno-octulosonate (Kdo) residue(s) from CMP-Kdo to lipid IV(A), the tetraacyldisaccharide-1,4'-bisphosphate precursor of lipid A.</text>
</comment>
<gene>
    <name evidence="14" type="ORF">RZN69_03305</name>
</gene>
<feature type="site" description="Transition state stabilizer" evidence="10">
    <location>
        <position position="211"/>
    </location>
</feature>
<dbReference type="InterPro" id="IPR007507">
    <property type="entry name" value="Glycos_transf_N"/>
</dbReference>
<dbReference type="Gene3D" id="3.40.50.2000">
    <property type="entry name" value="Glycogen Phosphorylase B"/>
    <property type="match status" value="1"/>
</dbReference>
<feature type="domain" description="Glycosyl transferase family 1" evidence="12">
    <location>
        <begin position="312"/>
        <end position="418"/>
    </location>
</feature>
<dbReference type="GO" id="GO:0009244">
    <property type="term" value="P:lipopolysaccharide core region biosynthetic process"/>
    <property type="evidence" value="ECO:0007669"/>
    <property type="project" value="UniProtKB-UniRule"/>
</dbReference>
<dbReference type="GO" id="GO:0030313">
    <property type="term" value="C:cell envelope"/>
    <property type="evidence" value="ECO:0007669"/>
    <property type="project" value="UniProtKB-SubCell"/>
</dbReference>
<name>A0AAQ3LAY3_9BACT</name>
<evidence type="ECO:0000256" key="6">
    <source>
        <dbReference type="ARBA" id="ARBA00022679"/>
    </source>
</evidence>
<dbReference type="InterPro" id="IPR038107">
    <property type="entry name" value="Glycos_transf_N_sf"/>
</dbReference>
<evidence type="ECO:0000256" key="7">
    <source>
        <dbReference type="ARBA" id="ARBA00031445"/>
    </source>
</evidence>
<dbReference type="EC" id="2.4.99.12" evidence="3 11"/>
<keyword evidence="6 11" id="KW-0808">Transferase</keyword>
<keyword evidence="15" id="KW-1185">Reference proteome</keyword>
<feature type="domain" description="3-deoxy-D-manno-octulosonic-acid transferase N-terminal" evidence="13">
    <location>
        <begin position="33"/>
        <end position="214"/>
    </location>
</feature>
<accession>A0AAQ3LAY3</accession>